<evidence type="ECO:0000256" key="3">
    <source>
        <dbReference type="ARBA" id="ARBA00023163"/>
    </source>
</evidence>
<evidence type="ECO:0000313" key="5">
    <source>
        <dbReference type="EMBL" id="TNM64036.1"/>
    </source>
</evidence>
<evidence type="ECO:0000259" key="4">
    <source>
        <dbReference type="PROSITE" id="PS50949"/>
    </source>
</evidence>
<dbReference type="SUPFAM" id="SSF46785">
    <property type="entry name" value="Winged helix' DNA-binding domain"/>
    <property type="match status" value="1"/>
</dbReference>
<dbReference type="InterPro" id="IPR000524">
    <property type="entry name" value="Tscrpt_reg_HTH_GntR"/>
</dbReference>
<name>A0A5C4XKK7_9HYPH</name>
<dbReference type="PROSITE" id="PS50949">
    <property type="entry name" value="HTH_GNTR"/>
    <property type="match status" value="1"/>
</dbReference>
<dbReference type="SMART" id="SM00345">
    <property type="entry name" value="HTH_GNTR"/>
    <property type="match status" value="1"/>
</dbReference>
<feature type="domain" description="HTH gntR-type" evidence="4">
    <location>
        <begin position="21"/>
        <end position="88"/>
    </location>
</feature>
<evidence type="ECO:0000256" key="1">
    <source>
        <dbReference type="ARBA" id="ARBA00023015"/>
    </source>
</evidence>
<organism evidence="5 6">
    <name type="scientific">Aliirhizobium smilacinae</name>
    <dbReference type="NCBI Taxonomy" id="1395944"/>
    <lineage>
        <taxon>Bacteria</taxon>
        <taxon>Pseudomonadati</taxon>
        <taxon>Pseudomonadota</taxon>
        <taxon>Alphaproteobacteria</taxon>
        <taxon>Hyphomicrobiales</taxon>
        <taxon>Rhizobiaceae</taxon>
        <taxon>Aliirhizobium</taxon>
    </lineage>
</organism>
<dbReference type="SMART" id="SM00895">
    <property type="entry name" value="FCD"/>
    <property type="match status" value="1"/>
</dbReference>
<keyword evidence="2" id="KW-0238">DNA-binding</keyword>
<proteinExistence type="predicted"/>
<keyword evidence="6" id="KW-1185">Reference proteome</keyword>
<evidence type="ECO:0000256" key="2">
    <source>
        <dbReference type="ARBA" id="ARBA00023125"/>
    </source>
</evidence>
<dbReference type="Gene3D" id="1.10.10.10">
    <property type="entry name" value="Winged helix-like DNA-binding domain superfamily/Winged helix DNA-binding domain"/>
    <property type="match status" value="1"/>
</dbReference>
<dbReference type="PANTHER" id="PTHR43537:SF24">
    <property type="entry name" value="GLUCONATE OPERON TRANSCRIPTIONAL REPRESSOR"/>
    <property type="match status" value="1"/>
</dbReference>
<dbReference type="OrthoDB" id="7768882at2"/>
<dbReference type="Gene3D" id="1.20.120.530">
    <property type="entry name" value="GntR ligand-binding domain-like"/>
    <property type="match status" value="1"/>
</dbReference>
<dbReference type="AlphaFoldDB" id="A0A5C4XKK7"/>
<gene>
    <name evidence="5" type="ORF">FHP24_11620</name>
</gene>
<dbReference type="EMBL" id="VDMN01000002">
    <property type="protein sequence ID" value="TNM64036.1"/>
    <property type="molecule type" value="Genomic_DNA"/>
</dbReference>
<dbReference type="Pfam" id="PF07729">
    <property type="entry name" value="FCD"/>
    <property type="match status" value="1"/>
</dbReference>
<dbReference type="InterPro" id="IPR036388">
    <property type="entry name" value="WH-like_DNA-bd_sf"/>
</dbReference>
<keyword evidence="1" id="KW-0805">Transcription regulation</keyword>
<dbReference type="PANTHER" id="PTHR43537">
    <property type="entry name" value="TRANSCRIPTIONAL REGULATOR, GNTR FAMILY"/>
    <property type="match status" value="1"/>
</dbReference>
<dbReference type="InterPro" id="IPR008920">
    <property type="entry name" value="TF_FadR/GntR_C"/>
</dbReference>
<dbReference type="PRINTS" id="PR00035">
    <property type="entry name" value="HTHGNTR"/>
</dbReference>
<accession>A0A5C4XKK7</accession>
<keyword evidence="3" id="KW-0804">Transcription</keyword>
<protein>
    <submittedName>
        <fullName evidence="5">GntR family transcriptional regulator</fullName>
    </submittedName>
</protein>
<comment type="caution">
    <text evidence="5">The sequence shown here is derived from an EMBL/GenBank/DDBJ whole genome shotgun (WGS) entry which is preliminary data.</text>
</comment>
<dbReference type="InterPro" id="IPR036390">
    <property type="entry name" value="WH_DNA-bd_sf"/>
</dbReference>
<sequence>MVNSTAEQAGSEFDQAGYQKKSLAQGAYDKLLDLIITRKILPGTVVQERMLSSMLDISRTPAREALYRLESDGFLTRISNRIVTVREISLRDIIEILHIRKLLEVESVSLAVGRIPLEELDMCEQAIRNLLALSDPSVSEDWEVDDHFHSMVARYSGNDHILKMVMDLRMKTRIFNIKRVPERYVKGHEEHLVMIEAFRRGDGDRAKQQMHDHLENVRESIIRKLSEI</sequence>
<dbReference type="SUPFAM" id="SSF48008">
    <property type="entry name" value="GntR ligand-binding domain-like"/>
    <property type="match status" value="1"/>
</dbReference>
<reference evidence="5 6" key="1">
    <citation type="submission" date="2019-06" db="EMBL/GenBank/DDBJ databases">
        <title>The draft genome of Rhizobium smilacinae PTYR-5.</title>
        <authorList>
            <person name="Liu L."/>
            <person name="Li L."/>
            <person name="Zhang X."/>
        </authorList>
    </citation>
    <scope>NUCLEOTIDE SEQUENCE [LARGE SCALE GENOMIC DNA]</scope>
    <source>
        <strain evidence="5 6">PTYR-5</strain>
    </source>
</reference>
<dbReference type="Pfam" id="PF00392">
    <property type="entry name" value="GntR"/>
    <property type="match status" value="1"/>
</dbReference>
<dbReference type="GO" id="GO:0003700">
    <property type="term" value="F:DNA-binding transcription factor activity"/>
    <property type="evidence" value="ECO:0007669"/>
    <property type="project" value="InterPro"/>
</dbReference>
<dbReference type="Proteomes" id="UP000311605">
    <property type="component" value="Unassembled WGS sequence"/>
</dbReference>
<dbReference type="InterPro" id="IPR011711">
    <property type="entry name" value="GntR_C"/>
</dbReference>
<evidence type="ECO:0000313" key="6">
    <source>
        <dbReference type="Proteomes" id="UP000311605"/>
    </source>
</evidence>
<dbReference type="GO" id="GO:0003677">
    <property type="term" value="F:DNA binding"/>
    <property type="evidence" value="ECO:0007669"/>
    <property type="project" value="UniProtKB-KW"/>
</dbReference>